<evidence type="ECO:0000256" key="2">
    <source>
        <dbReference type="ARBA" id="ARBA00022448"/>
    </source>
</evidence>
<evidence type="ECO:0000259" key="8">
    <source>
        <dbReference type="Pfam" id="PF06826"/>
    </source>
</evidence>
<keyword evidence="4 7" id="KW-0812">Transmembrane</keyword>
<protein>
    <submittedName>
        <fullName evidence="9">Aspartate/alanine antiporter</fullName>
    </submittedName>
</protein>
<dbReference type="NCBIfam" id="TIGR01625">
    <property type="entry name" value="YidE_YbjL_dupl"/>
    <property type="match status" value="1"/>
</dbReference>
<gene>
    <name evidence="9" type="primary">aspT</name>
    <name evidence="9" type="ORF">CI610_02216</name>
</gene>
<keyword evidence="3" id="KW-1003">Cell membrane</keyword>
<evidence type="ECO:0000313" key="9">
    <source>
        <dbReference type="EMBL" id="PJE78825.1"/>
    </source>
</evidence>
<dbReference type="InterPro" id="IPR006512">
    <property type="entry name" value="YidE_YbjL"/>
</dbReference>
<organism evidence="9">
    <name type="scientific">invertebrate metagenome</name>
    <dbReference type="NCBI Taxonomy" id="1711999"/>
    <lineage>
        <taxon>unclassified sequences</taxon>
        <taxon>metagenomes</taxon>
        <taxon>organismal metagenomes</taxon>
    </lineage>
</organism>
<feature type="transmembrane region" description="Helical" evidence="7">
    <location>
        <begin position="6"/>
        <end position="26"/>
    </location>
</feature>
<dbReference type="AlphaFoldDB" id="A0A2H9T6H3"/>
<feature type="transmembrane region" description="Helical" evidence="7">
    <location>
        <begin position="47"/>
        <end position="65"/>
    </location>
</feature>
<evidence type="ECO:0000256" key="7">
    <source>
        <dbReference type="SAM" id="Phobius"/>
    </source>
</evidence>
<dbReference type="InterPro" id="IPR050144">
    <property type="entry name" value="AAE_transporter"/>
</dbReference>
<name>A0A2H9T6H3_9ZZZZ</name>
<keyword evidence="6 7" id="KW-0472">Membrane</keyword>
<evidence type="ECO:0000256" key="3">
    <source>
        <dbReference type="ARBA" id="ARBA00022475"/>
    </source>
</evidence>
<dbReference type="GO" id="GO:0005886">
    <property type="term" value="C:plasma membrane"/>
    <property type="evidence" value="ECO:0007669"/>
    <property type="project" value="UniProtKB-SubCell"/>
</dbReference>
<proteinExistence type="predicted"/>
<dbReference type="PANTHER" id="PTHR30445:SF10">
    <property type="entry name" value="TRANSPORT PROTEIN YBJL-RELATED"/>
    <property type="match status" value="1"/>
</dbReference>
<evidence type="ECO:0000256" key="5">
    <source>
        <dbReference type="ARBA" id="ARBA00022989"/>
    </source>
</evidence>
<reference evidence="9" key="1">
    <citation type="journal article" date="2017" name="Appl. Environ. Microbiol.">
        <title>Molecular characterization of an Endozoicomonas-like organism causing infection in king scallop Pecten maximus L.</title>
        <authorList>
            <person name="Cano I."/>
            <person name="van Aerle R."/>
            <person name="Ross S."/>
            <person name="Verner-Jeffreys D.W."/>
            <person name="Paley R.K."/>
            <person name="Rimmer G."/>
            <person name="Ryder D."/>
            <person name="Hooper P."/>
            <person name="Stone D."/>
            <person name="Feist S.W."/>
        </authorList>
    </citation>
    <scope>NUCLEOTIDE SEQUENCE</scope>
</reference>
<sequence length="157" mass="16434">MVFGGFNFNVGNSAGLLISGILMGYFRSLHPTIGHVHQAALRLLKDLGLLVFMCGMGLGAGKGLTEYMSTVGLILVGYGLLVGTIPVVLSYIFGHYVLKMNPALLLGAITGARTCAPAMETVNELSSSTIPAMGYAGTYAVANVLFTMAGTFIVSFF</sequence>
<evidence type="ECO:0000256" key="4">
    <source>
        <dbReference type="ARBA" id="ARBA00022692"/>
    </source>
</evidence>
<dbReference type="Pfam" id="PF06826">
    <property type="entry name" value="Asp-Al_Ex"/>
    <property type="match status" value="1"/>
</dbReference>
<evidence type="ECO:0000256" key="6">
    <source>
        <dbReference type="ARBA" id="ARBA00023136"/>
    </source>
</evidence>
<evidence type="ECO:0000256" key="1">
    <source>
        <dbReference type="ARBA" id="ARBA00004651"/>
    </source>
</evidence>
<dbReference type="PANTHER" id="PTHR30445">
    <property type="entry name" value="K(+)_H(+) ANTIPORTER SUBUNIT KHTT"/>
    <property type="match status" value="1"/>
</dbReference>
<accession>A0A2H9T6H3</accession>
<keyword evidence="5 7" id="KW-1133">Transmembrane helix</keyword>
<feature type="transmembrane region" description="Helical" evidence="7">
    <location>
        <begin position="136"/>
        <end position="156"/>
    </location>
</feature>
<keyword evidence="2" id="KW-0813">Transport</keyword>
<feature type="transmembrane region" description="Helical" evidence="7">
    <location>
        <begin position="71"/>
        <end position="93"/>
    </location>
</feature>
<comment type="subcellular location">
    <subcellularLocation>
        <location evidence="1">Cell membrane</location>
        <topology evidence="1">Multi-pass membrane protein</topology>
    </subcellularLocation>
</comment>
<comment type="caution">
    <text evidence="9">The sequence shown here is derived from an EMBL/GenBank/DDBJ whole genome shotgun (WGS) entry which is preliminary data.</text>
</comment>
<dbReference type="EMBL" id="NSIT01000124">
    <property type="protein sequence ID" value="PJE78825.1"/>
    <property type="molecule type" value="Genomic_DNA"/>
</dbReference>
<feature type="domain" description="YidE/YbjL duplication" evidence="8">
    <location>
        <begin position="6"/>
        <end position="154"/>
    </location>
</feature>